<sequence length="94" mass="11272">MPFAVGLLFLLLGELWHRLRLQRRFGGVLTAEESRRWRWQDREYWIARPPFVLPFGVLFSLRAEQGKGVSLWVMRDSMPEGNWRALRRLLKGYQ</sequence>
<organism evidence="1 2">
    <name type="scientific">Mixta intestinalis</name>
    <dbReference type="NCBI Taxonomy" id="1615494"/>
    <lineage>
        <taxon>Bacteria</taxon>
        <taxon>Pseudomonadati</taxon>
        <taxon>Pseudomonadota</taxon>
        <taxon>Gammaproteobacteria</taxon>
        <taxon>Enterobacterales</taxon>
        <taxon>Erwiniaceae</taxon>
        <taxon>Mixta</taxon>
    </lineage>
</organism>
<reference evidence="1 2" key="1">
    <citation type="submission" date="2018-03" db="EMBL/GenBank/DDBJ databases">
        <title>Pantoea intestinalis SRCM103226 isolated form the mealworm.</title>
        <authorList>
            <person name="Jeong D.-Y."/>
            <person name="Kim J.W."/>
        </authorList>
    </citation>
    <scope>NUCLEOTIDE SEQUENCE [LARGE SCALE GENOMIC DNA]</scope>
    <source>
        <strain evidence="1 2">SRCM103226</strain>
    </source>
</reference>
<dbReference type="AlphaFoldDB" id="A0A6P1Q2H9"/>
<evidence type="ECO:0000313" key="2">
    <source>
        <dbReference type="Proteomes" id="UP000464053"/>
    </source>
</evidence>
<dbReference type="InterPro" id="IPR009883">
    <property type="entry name" value="YgfX"/>
</dbReference>
<keyword evidence="2" id="KW-1185">Reference proteome</keyword>
<protein>
    <submittedName>
        <fullName evidence="1">Inner membrane protein YgfX</fullName>
    </submittedName>
</protein>
<evidence type="ECO:0000313" key="1">
    <source>
        <dbReference type="EMBL" id="QHM72299.1"/>
    </source>
</evidence>
<proteinExistence type="predicted"/>
<accession>A0A6P1Q2H9</accession>
<dbReference type="KEGG" id="mint:C7M51_02610"/>
<gene>
    <name evidence="1" type="primary">ygfX</name>
    <name evidence="1" type="ORF">C7M51_02610</name>
</gene>
<dbReference type="Proteomes" id="UP000464053">
    <property type="component" value="Chromosome"/>
</dbReference>
<dbReference type="Pfam" id="PF07254">
    <property type="entry name" value="Cpta_toxin"/>
    <property type="match status" value="1"/>
</dbReference>
<dbReference type="EMBL" id="CP028271">
    <property type="protein sequence ID" value="QHM72299.1"/>
    <property type="molecule type" value="Genomic_DNA"/>
</dbReference>
<name>A0A6P1Q2H9_9GAMM</name>